<accession>A0A9P1GJN3</accession>
<organism evidence="1">
    <name type="scientific">Cladocopium goreaui</name>
    <dbReference type="NCBI Taxonomy" id="2562237"/>
    <lineage>
        <taxon>Eukaryota</taxon>
        <taxon>Sar</taxon>
        <taxon>Alveolata</taxon>
        <taxon>Dinophyceae</taxon>
        <taxon>Suessiales</taxon>
        <taxon>Symbiodiniaceae</taxon>
        <taxon>Cladocopium</taxon>
    </lineage>
</organism>
<name>A0A9P1GJN3_9DINO</name>
<keyword evidence="3" id="KW-1185">Reference proteome</keyword>
<dbReference type="EMBL" id="CAMXCT020006583">
    <property type="protein sequence ID" value="CAL1169780.1"/>
    <property type="molecule type" value="Genomic_DNA"/>
</dbReference>
<protein>
    <submittedName>
        <fullName evidence="1">Uncharacterized protein</fullName>
    </submittedName>
</protein>
<proteinExistence type="predicted"/>
<dbReference type="AlphaFoldDB" id="A0A9P1GJN3"/>
<dbReference type="EMBL" id="CAMXCT010006583">
    <property type="protein sequence ID" value="CAI4016405.1"/>
    <property type="molecule type" value="Genomic_DNA"/>
</dbReference>
<reference evidence="1" key="1">
    <citation type="submission" date="2022-10" db="EMBL/GenBank/DDBJ databases">
        <authorList>
            <person name="Chen Y."/>
            <person name="Dougan E. K."/>
            <person name="Chan C."/>
            <person name="Rhodes N."/>
            <person name="Thang M."/>
        </authorList>
    </citation>
    <scope>NUCLEOTIDE SEQUENCE</scope>
</reference>
<gene>
    <name evidence="1" type="ORF">C1SCF055_LOCUS41151</name>
</gene>
<dbReference type="Proteomes" id="UP001152797">
    <property type="component" value="Unassembled WGS sequence"/>
</dbReference>
<evidence type="ECO:0000313" key="1">
    <source>
        <dbReference type="EMBL" id="CAI4016405.1"/>
    </source>
</evidence>
<evidence type="ECO:0000313" key="2">
    <source>
        <dbReference type="EMBL" id="CAL4803717.1"/>
    </source>
</evidence>
<reference evidence="2 3" key="2">
    <citation type="submission" date="2024-05" db="EMBL/GenBank/DDBJ databases">
        <authorList>
            <person name="Chen Y."/>
            <person name="Shah S."/>
            <person name="Dougan E. K."/>
            <person name="Thang M."/>
            <person name="Chan C."/>
        </authorList>
    </citation>
    <scope>NUCLEOTIDE SEQUENCE [LARGE SCALE GENOMIC DNA]</scope>
</reference>
<dbReference type="EMBL" id="CAMXCT030006583">
    <property type="protein sequence ID" value="CAL4803717.1"/>
    <property type="molecule type" value="Genomic_DNA"/>
</dbReference>
<evidence type="ECO:0000313" key="3">
    <source>
        <dbReference type="Proteomes" id="UP001152797"/>
    </source>
</evidence>
<comment type="caution">
    <text evidence="1">The sequence shown here is derived from an EMBL/GenBank/DDBJ whole genome shotgun (WGS) entry which is preliminary data.</text>
</comment>
<sequence length="319" mass="34638">MCAALVALEGMNFLDAMTFQDLCKLRAVSKDVKGSLCRSHWHWHSAATRALPDFDLTPALFLGAALQRCFQVMPLLLRLTSAQHYTMPRSVRSTTPQRVVLQDHKIAVRREADGLALAKRVEMQLQVAKAHLEGGGHFAKVFIAQMGSSIGEHASIIVLKDCQSIFSTPDVAPTPRGNSAHLYVMCKKGKISMAIRSKAEKVPNDANDGDLTQSGGTCHVLVDFVGMDGSDLLVHCRNVLLRMNGPWTEAQGLCLLSARRLTSAVQPKSDTATGMSCILCVRNAKAPVDELGVIDGLHVGTARCAEALHMDNLAAWRCK</sequence>